<dbReference type="GO" id="GO:0022857">
    <property type="term" value="F:transmembrane transporter activity"/>
    <property type="evidence" value="ECO:0007669"/>
    <property type="project" value="InterPro"/>
</dbReference>
<proteinExistence type="predicted"/>
<evidence type="ECO:0000256" key="5">
    <source>
        <dbReference type="ARBA" id="ARBA00022970"/>
    </source>
</evidence>
<evidence type="ECO:0000256" key="7">
    <source>
        <dbReference type="ARBA" id="ARBA00023136"/>
    </source>
</evidence>
<feature type="transmembrane region" description="Helical" evidence="9">
    <location>
        <begin position="145"/>
        <end position="164"/>
    </location>
</feature>
<reference evidence="11" key="1">
    <citation type="submission" date="2020-05" db="EMBL/GenBank/DDBJ databases">
        <authorList>
            <person name="Chiriac C."/>
            <person name="Salcher M."/>
            <person name="Ghai R."/>
            <person name="Kavagutti S V."/>
        </authorList>
    </citation>
    <scope>NUCLEOTIDE SEQUENCE</scope>
</reference>
<dbReference type="PANTHER" id="PTHR30614">
    <property type="entry name" value="MEMBRANE COMPONENT OF AMINO ACID ABC TRANSPORTER"/>
    <property type="match status" value="1"/>
</dbReference>
<dbReference type="Pfam" id="PF00528">
    <property type="entry name" value="BPD_transp_1"/>
    <property type="match status" value="1"/>
</dbReference>
<evidence type="ECO:0000256" key="6">
    <source>
        <dbReference type="ARBA" id="ARBA00022989"/>
    </source>
</evidence>
<feature type="transmembrane region" description="Helical" evidence="9">
    <location>
        <begin position="228"/>
        <end position="246"/>
    </location>
</feature>
<keyword evidence="4 9" id="KW-0812">Transmembrane</keyword>
<dbReference type="InterPro" id="IPR035906">
    <property type="entry name" value="MetI-like_sf"/>
</dbReference>
<feature type="transmembrane region" description="Helical" evidence="9">
    <location>
        <begin position="252"/>
        <end position="276"/>
    </location>
</feature>
<feature type="compositionally biased region" description="Basic and acidic residues" evidence="8">
    <location>
        <begin position="1"/>
        <end position="12"/>
    </location>
</feature>
<dbReference type="AlphaFoldDB" id="A0A6J6SEZ0"/>
<evidence type="ECO:0000259" key="10">
    <source>
        <dbReference type="PROSITE" id="PS50928"/>
    </source>
</evidence>
<dbReference type="InterPro" id="IPR000515">
    <property type="entry name" value="MetI-like"/>
</dbReference>
<gene>
    <name evidence="11" type="ORF">UFOPK2786_00314</name>
</gene>
<protein>
    <submittedName>
        <fullName evidence="11">Unannotated protein</fullName>
    </submittedName>
</protein>
<evidence type="ECO:0000256" key="9">
    <source>
        <dbReference type="SAM" id="Phobius"/>
    </source>
</evidence>
<dbReference type="PANTHER" id="PTHR30614:SF0">
    <property type="entry name" value="L-CYSTINE TRANSPORT SYSTEM PERMEASE PROTEIN TCYL"/>
    <property type="match status" value="1"/>
</dbReference>
<keyword evidence="7 9" id="KW-0472">Membrane</keyword>
<dbReference type="SUPFAM" id="SSF161098">
    <property type="entry name" value="MetI-like"/>
    <property type="match status" value="1"/>
</dbReference>
<dbReference type="CDD" id="cd06261">
    <property type="entry name" value="TM_PBP2"/>
    <property type="match status" value="1"/>
</dbReference>
<accession>A0A6J6SEZ0</accession>
<evidence type="ECO:0000256" key="3">
    <source>
        <dbReference type="ARBA" id="ARBA00022475"/>
    </source>
</evidence>
<evidence type="ECO:0000313" key="11">
    <source>
        <dbReference type="EMBL" id="CAB4733137.1"/>
    </source>
</evidence>
<dbReference type="PROSITE" id="PS50928">
    <property type="entry name" value="ABC_TM1"/>
    <property type="match status" value="1"/>
</dbReference>
<keyword evidence="6 9" id="KW-1133">Transmembrane helix</keyword>
<dbReference type="FunFam" id="1.10.3720.10:FF:000006">
    <property type="entry name" value="Glutamate/aspartate ABC transporter, permease protein GltK"/>
    <property type="match status" value="1"/>
</dbReference>
<feature type="region of interest" description="Disordered" evidence="8">
    <location>
        <begin position="1"/>
        <end position="20"/>
    </location>
</feature>
<name>A0A6J6SEZ0_9ZZZZ</name>
<dbReference type="GO" id="GO:0006865">
    <property type="term" value="P:amino acid transport"/>
    <property type="evidence" value="ECO:0007669"/>
    <property type="project" value="UniProtKB-KW"/>
</dbReference>
<keyword evidence="5" id="KW-0029">Amino-acid transport</keyword>
<dbReference type="InterPro" id="IPR010065">
    <property type="entry name" value="AA_ABC_transptr_permease_3TM"/>
</dbReference>
<evidence type="ECO:0000256" key="1">
    <source>
        <dbReference type="ARBA" id="ARBA00004651"/>
    </source>
</evidence>
<keyword evidence="2" id="KW-0813">Transport</keyword>
<dbReference type="EMBL" id="CAEZYW010000031">
    <property type="protein sequence ID" value="CAB4733137.1"/>
    <property type="molecule type" value="Genomic_DNA"/>
</dbReference>
<organism evidence="11">
    <name type="scientific">freshwater metagenome</name>
    <dbReference type="NCBI Taxonomy" id="449393"/>
    <lineage>
        <taxon>unclassified sequences</taxon>
        <taxon>metagenomes</taxon>
        <taxon>ecological metagenomes</taxon>
    </lineage>
</organism>
<keyword evidence="3" id="KW-1003">Cell membrane</keyword>
<feature type="transmembrane region" description="Helical" evidence="9">
    <location>
        <begin position="69"/>
        <end position="91"/>
    </location>
</feature>
<feature type="transmembrane region" description="Helical" evidence="9">
    <location>
        <begin position="27"/>
        <end position="49"/>
    </location>
</feature>
<evidence type="ECO:0000256" key="2">
    <source>
        <dbReference type="ARBA" id="ARBA00022448"/>
    </source>
</evidence>
<evidence type="ECO:0000256" key="8">
    <source>
        <dbReference type="SAM" id="MobiDB-lite"/>
    </source>
</evidence>
<dbReference type="InterPro" id="IPR043429">
    <property type="entry name" value="ArtM/GltK/GlnP/TcyL/YhdX-like"/>
</dbReference>
<dbReference type="GO" id="GO:0043190">
    <property type="term" value="C:ATP-binding cassette (ABC) transporter complex"/>
    <property type="evidence" value="ECO:0007669"/>
    <property type="project" value="InterPro"/>
</dbReference>
<dbReference type="NCBIfam" id="TIGR01726">
    <property type="entry name" value="HEQRo_perm_3TM"/>
    <property type="match status" value="1"/>
</dbReference>
<comment type="subcellular location">
    <subcellularLocation>
        <location evidence="1">Cell membrane</location>
        <topology evidence="1">Multi-pass membrane protein</topology>
    </subcellularLocation>
</comment>
<feature type="transmembrane region" description="Helical" evidence="9">
    <location>
        <begin position="103"/>
        <end position="125"/>
    </location>
</feature>
<sequence length="319" mass="34599">MTATPDARHTSAADKPPIPASHPGRRFAAVAVLLLGVWVASSVMTTPRFKWGVVGEYLFSDTILSGVRLTLILTVVAQALGVVLGVGLAIMRLSPNAVLSRCAWVYLWFFRGTPLLVQLIFWYNISALYPEFSIGLPFSEPLWTFNANALVTPFAVAILGLGLNEAAYMAEIVRGGIVGVDSGQAQAAKALGMTHSQTLRRIVLPQAMKLIIPPTGNQTILMLKTTSLVSVLALADVLYSAQAIYARTFQTIPMLIVVSIWFLAITSVLTIGQSFLERRLSDGRNQEPSPDMTRWLFGGLARLRPKRTPNSSQGMSTDA</sequence>
<feature type="domain" description="ABC transmembrane type-1" evidence="10">
    <location>
        <begin position="67"/>
        <end position="273"/>
    </location>
</feature>
<dbReference type="Gene3D" id="1.10.3720.10">
    <property type="entry name" value="MetI-like"/>
    <property type="match status" value="1"/>
</dbReference>
<evidence type="ECO:0000256" key="4">
    <source>
        <dbReference type="ARBA" id="ARBA00022692"/>
    </source>
</evidence>